<keyword evidence="3" id="KW-1185">Reference proteome</keyword>
<dbReference type="Gene3D" id="1.20.5.1200">
    <property type="entry name" value="Alpha-tocopherol transfer"/>
    <property type="match status" value="1"/>
</dbReference>
<dbReference type="InterPro" id="IPR011074">
    <property type="entry name" value="CRAL/TRIO_N_dom"/>
</dbReference>
<dbReference type="InterPro" id="IPR001251">
    <property type="entry name" value="CRAL-TRIO_dom"/>
</dbReference>
<dbReference type="Gene3D" id="3.40.525.10">
    <property type="entry name" value="CRAL-TRIO lipid binding domain"/>
    <property type="match status" value="1"/>
</dbReference>
<reference evidence="2" key="1">
    <citation type="submission" date="2021-03" db="EMBL/GenBank/DDBJ databases">
        <title>Chromosome level genome of the anhydrobiotic midge Polypedilum vanderplanki.</title>
        <authorList>
            <person name="Yoshida Y."/>
            <person name="Kikawada T."/>
            <person name="Gusev O."/>
        </authorList>
    </citation>
    <scope>NUCLEOTIDE SEQUENCE</scope>
    <source>
        <strain evidence="2">NIAS01</strain>
        <tissue evidence="2">Whole body or cell culture</tissue>
    </source>
</reference>
<dbReference type="OrthoDB" id="1434354at2759"/>
<dbReference type="EMBL" id="JADBJN010000003">
    <property type="protein sequence ID" value="KAG5671110.1"/>
    <property type="molecule type" value="Genomic_DNA"/>
</dbReference>
<dbReference type="SMART" id="SM01100">
    <property type="entry name" value="CRAL_TRIO_N"/>
    <property type="match status" value="1"/>
</dbReference>
<dbReference type="InterPro" id="IPR036273">
    <property type="entry name" value="CRAL/TRIO_N_dom_sf"/>
</dbReference>
<dbReference type="PROSITE" id="PS50191">
    <property type="entry name" value="CRAL_TRIO"/>
    <property type="match status" value="1"/>
</dbReference>
<dbReference type="CDD" id="cd00170">
    <property type="entry name" value="SEC14"/>
    <property type="match status" value="1"/>
</dbReference>
<dbReference type="PRINTS" id="PR00180">
    <property type="entry name" value="CRETINALDHBP"/>
</dbReference>
<evidence type="ECO:0000259" key="1">
    <source>
        <dbReference type="PROSITE" id="PS50191"/>
    </source>
</evidence>
<feature type="domain" description="CRAL-TRIO" evidence="1">
    <location>
        <begin position="109"/>
        <end position="272"/>
    </location>
</feature>
<dbReference type="PANTHER" id="PTHR10174">
    <property type="entry name" value="ALPHA-TOCOPHEROL TRANSFER PROTEIN-RELATED"/>
    <property type="match status" value="1"/>
</dbReference>
<organism evidence="2 3">
    <name type="scientific">Polypedilum vanderplanki</name>
    <name type="common">Sleeping chironomid midge</name>
    <dbReference type="NCBI Taxonomy" id="319348"/>
    <lineage>
        <taxon>Eukaryota</taxon>
        <taxon>Metazoa</taxon>
        <taxon>Ecdysozoa</taxon>
        <taxon>Arthropoda</taxon>
        <taxon>Hexapoda</taxon>
        <taxon>Insecta</taxon>
        <taxon>Pterygota</taxon>
        <taxon>Neoptera</taxon>
        <taxon>Endopterygota</taxon>
        <taxon>Diptera</taxon>
        <taxon>Nematocera</taxon>
        <taxon>Chironomoidea</taxon>
        <taxon>Chironomidae</taxon>
        <taxon>Chironominae</taxon>
        <taxon>Polypedilum</taxon>
        <taxon>Polypedilum</taxon>
    </lineage>
</organism>
<gene>
    <name evidence="2" type="ORF">PVAND_001324</name>
</gene>
<dbReference type="GO" id="GO:1902936">
    <property type="term" value="F:phosphatidylinositol bisphosphate binding"/>
    <property type="evidence" value="ECO:0007669"/>
    <property type="project" value="TreeGrafter"/>
</dbReference>
<dbReference type="SUPFAM" id="SSF46938">
    <property type="entry name" value="CRAL/TRIO N-terminal domain"/>
    <property type="match status" value="1"/>
</dbReference>
<dbReference type="Pfam" id="PF00650">
    <property type="entry name" value="CRAL_TRIO"/>
    <property type="match status" value="1"/>
</dbReference>
<protein>
    <recommendedName>
        <fullName evidence="1">CRAL-TRIO domain-containing protein</fullName>
    </recommendedName>
</protein>
<name>A0A9J6BNX4_POLVA</name>
<proteinExistence type="predicted"/>
<dbReference type="GO" id="GO:0016020">
    <property type="term" value="C:membrane"/>
    <property type="evidence" value="ECO:0007669"/>
    <property type="project" value="TreeGrafter"/>
</dbReference>
<dbReference type="Proteomes" id="UP001107558">
    <property type="component" value="Chromosome 3"/>
</dbReference>
<dbReference type="PANTHER" id="PTHR10174:SF208">
    <property type="entry name" value="CRAL-TRIO DOMAIN-CONTAINING PROTEIN DDB_G0278031"/>
    <property type="match status" value="1"/>
</dbReference>
<evidence type="ECO:0000313" key="2">
    <source>
        <dbReference type="EMBL" id="KAG5671110.1"/>
    </source>
</evidence>
<dbReference type="Gene3D" id="1.10.8.20">
    <property type="entry name" value="N-terminal domain of phosphatidylinositol transfer protein sec14p"/>
    <property type="match status" value="1"/>
</dbReference>
<comment type="caution">
    <text evidence="2">The sequence shown here is derived from an EMBL/GenBank/DDBJ whole genome shotgun (WGS) entry which is preliminary data.</text>
</comment>
<dbReference type="InterPro" id="IPR036865">
    <property type="entry name" value="CRAL-TRIO_dom_sf"/>
</dbReference>
<evidence type="ECO:0000313" key="3">
    <source>
        <dbReference type="Proteomes" id="UP001107558"/>
    </source>
</evidence>
<sequence>MSDLEKYQAKSTTPVDEYKCTLSDELVKLAEKELRETEEIRNHGIKAMRDWILDNPRIIKCRMDSVFLLRFLRFRKYSIPMAQEALERYLIFREGVYGHDWFSNLDFNRPYLTELLDKCVIIPLPNKDKLGRQVLMFRLAGVDPSVNDIGNTFLTLSTLFFESLLDIEENQIRGINYMGDVTGLQLGHVNIFPLETCYKFGKNIEKTCAARHKGFNVVNMPSTVQYIANFALKHMPDKLRERVKFCSTMEEVDCIEKKNLPKEYGGEISLEDMIKPWKEQLAAKKDFFLNYNNMKVNHKLYPQPVLKCVVDTLKISLNAADLFEQASNCNDEDLSGLQGSFRKLEID</sequence>
<dbReference type="SUPFAM" id="SSF52087">
    <property type="entry name" value="CRAL/TRIO domain"/>
    <property type="match status" value="1"/>
</dbReference>
<dbReference type="AlphaFoldDB" id="A0A9J6BNX4"/>
<accession>A0A9J6BNX4</accession>